<evidence type="ECO:0000256" key="12">
    <source>
        <dbReference type="ARBA" id="ARBA00022967"/>
    </source>
</evidence>
<dbReference type="SFLD" id="SFLDF00027">
    <property type="entry name" value="p-type_atpase"/>
    <property type="match status" value="1"/>
</dbReference>
<evidence type="ECO:0000256" key="1">
    <source>
        <dbReference type="ARBA" id="ARBA00004651"/>
    </source>
</evidence>
<evidence type="ECO:0000256" key="3">
    <source>
        <dbReference type="ARBA" id="ARBA00022475"/>
    </source>
</evidence>
<dbReference type="SUPFAM" id="SSF81665">
    <property type="entry name" value="Calcium ATPase, transmembrane domain M"/>
    <property type="match status" value="1"/>
</dbReference>
<dbReference type="PANTHER" id="PTHR48085:SF5">
    <property type="entry name" value="CADMIUM_ZINC-TRANSPORTING ATPASE HMA4-RELATED"/>
    <property type="match status" value="1"/>
</dbReference>
<dbReference type="EC" id="7.2.2.12" evidence="15"/>
<dbReference type="EMBL" id="DRIH01000238">
    <property type="protein sequence ID" value="HEC68469.1"/>
    <property type="molecule type" value="Genomic_DNA"/>
</dbReference>
<feature type="transmembrane region" description="Helical" evidence="20">
    <location>
        <begin position="282"/>
        <end position="303"/>
    </location>
</feature>
<feature type="transmembrane region" description="Helical" evidence="20">
    <location>
        <begin position="43"/>
        <end position="66"/>
    </location>
</feature>
<dbReference type="FunFam" id="2.70.150.10:FF:000002">
    <property type="entry name" value="Copper-transporting ATPase 1, putative"/>
    <property type="match status" value="1"/>
</dbReference>
<dbReference type="GO" id="GO:0016463">
    <property type="term" value="F:P-type zinc transporter activity"/>
    <property type="evidence" value="ECO:0007669"/>
    <property type="project" value="UniProtKB-EC"/>
</dbReference>
<evidence type="ECO:0000256" key="15">
    <source>
        <dbReference type="ARBA" id="ARBA00039097"/>
    </source>
</evidence>
<dbReference type="Pfam" id="PF00122">
    <property type="entry name" value="E1-E2_ATPase"/>
    <property type="match status" value="1"/>
</dbReference>
<dbReference type="GO" id="GO:0046872">
    <property type="term" value="F:metal ion binding"/>
    <property type="evidence" value="ECO:0007669"/>
    <property type="project" value="UniProtKB-KW"/>
</dbReference>
<dbReference type="Pfam" id="PF00702">
    <property type="entry name" value="Hydrolase"/>
    <property type="match status" value="1"/>
</dbReference>
<dbReference type="GO" id="GO:0005524">
    <property type="term" value="F:ATP binding"/>
    <property type="evidence" value="ECO:0007669"/>
    <property type="project" value="UniProtKB-UniRule"/>
</dbReference>
<feature type="transmembrane region" description="Helical" evidence="20">
    <location>
        <begin position="21"/>
        <end position="37"/>
    </location>
</feature>
<dbReference type="PRINTS" id="PR00119">
    <property type="entry name" value="CATATPASE"/>
</dbReference>
<dbReference type="InterPro" id="IPR051014">
    <property type="entry name" value="Cation_Transport_ATPase_IB"/>
</dbReference>
<evidence type="ECO:0000256" key="14">
    <source>
        <dbReference type="ARBA" id="ARBA00023136"/>
    </source>
</evidence>
<evidence type="ECO:0000256" key="11">
    <source>
        <dbReference type="ARBA" id="ARBA00022842"/>
    </source>
</evidence>
<protein>
    <recommendedName>
        <fullName evidence="19">Cadmium, zinc and cobalt-transporting ATPase</fullName>
        <ecNumber evidence="15">7.2.2.12</ecNumber>
        <ecNumber evidence="16">7.2.2.21</ecNumber>
    </recommendedName>
</protein>
<dbReference type="SFLD" id="SFLDS00003">
    <property type="entry name" value="Haloacid_Dehalogenase"/>
    <property type="match status" value="1"/>
</dbReference>
<evidence type="ECO:0000256" key="16">
    <source>
        <dbReference type="ARBA" id="ARBA00039103"/>
    </source>
</evidence>
<dbReference type="PROSITE" id="PS00154">
    <property type="entry name" value="ATPASE_E1_E2"/>
    <property type="match status" value="1"/>
</dbReference>
<dbReference type="GO" id="GO:0008551">
    <property type="term" value="F:P-type cadmium transporter activity"/>
    <property type="evidence" value="ECO:0007669"/>
    <property type="project" value="UniProtKB-EC"/>
</dbReference>
<evidence type="ECO:0000256" key="8">
    <source>
        <dbReference type="ARBA" id="ARBA00022741"/>
    </source>
</evidence>
<keyword evidence="12" id="KW-1278">Translocase</keyword>
<keyword evidence="6 20" id="KW-0812">Transmembrane</keyword>
<reference evidence="22" key="1">
    <citation type="journal article" date="2020" name="mSystems">
        <title>Genome- and Community-Level Interaction Insights into Carbon Utilization and Element Cycling Functions of Hydrothermarchaeota in Hydrothermal Sediment.</title>
        <authorList>
            <person name="Zhou Z."/>
            <person name="Liu Y."/>
            <person name="Xu W."/>
            <person name="Pan J."/>
            <person name="Luo Z.H."/>
            <person name="Li M."/>
        </authorList>
    </citation>
    <scope>NUCLEOTIDE SEQUENCE [LARGE SCALE GENOMIC DNA]</scope>
    <source>
        <strain evidence="22">HyVt-389</strain>
    </source>
</reference>
<dbReference type="FunFam" id="3.40.1110.10:FF:000066">
    <property type="entry name" value="Cadmium-translocating P-type ATPase"/>
    <property type="match status" value="1"/>
</dbReference>
<evidence type="ECO:0000256" key="4">
    <source>
        <dbReference type="ARBA" id="ARBA00022539"/>
    </source>
</evidence>
<keyword evidence="10 20" id="KW-0067">ATP-binding</keyword>
<dbReference type="InterPro" id="IPR018303">
    <property type="entry name" value="ATPase_P-typ_P_site"/>
</dbReference>
<keyword evidence="7 20" id="KW-0479">Metal-binding</keyword>
<dbReference type="SUPFAM" id="SSF56784">
    <property type="entry name" value="HAD-like"/>
    <property type="match status" value="1"/>
</dbReference>
<keyword evidence="14 20" id="KW-0472">Membrane</keyword>
<dbReference type="InterPro" id="IPR027256">
    <property type="entry name" value="P-typ_ATPase_IB"/>
</dbReference>
<dbReference type="InterPro" id="IPR001757">
    <property type="entry name" value="P_typ_ATPase"/>
</dbReference>
<sequence>MKNKLQRVSTLTKYKNGKQEIISIILASILFIFGMIFKTKLHYTLYSLAEYFIFLSAYFLSGWDILTKAGRNIIRGKIFDENFLLGVATIGAISIHELPEAVGVMLFFKIGEFFQNMAVARSRQSIKALLEIRPDYANLKIGEEIKKVSPEKVKVGDIIVVKPGEKIPLDGEIIIGSSQVDTSALTGEPIPKEVEVGDIVLAGMINKTETLAIKVTKGFSESSVSKILNLVEKARSRKAETEKFITKFAKYYTPIVVFGALAVALVPPLITGASFSEWIYRALVLLVISCPCALVISIPLGYFGGIGGAAQRGILVKGANFLDTLTMVKTVVFDKTGTLTKGVFRVVQIVPKSGFTKEKLLQLAALAESQSNHPIALSILEVYSKKINPLEVQNYKEVAGHGIKAIVKNQIILAGSDALLHREGIKHDICDVEGTIVHVAVDGIYAGYIIIADELKKDALEAIQTLRKLGIRKIIMLTGDNKRVAKTVAKKLALDAYLAELLPEEKVNAIEKLIREAEKGEKISFVGDGINDAPVIARADVGIAMGAMGSDAAIEIADIVIMTDAPSKVAEAIRIARKTHKIVWENISFAFIVKGVFIGLGVIGMATMWEAVFADVGVALMAIFNAARVLR</sequence>
<dbReference type="GO" id="GO:0016887">
    <property type="term" value="F:ATP hydrolysis activity"/>
    <property type="evidence" value="ECO:0007669"/>
    <property type="project" value="InterPro"/>
</dbReference>
<keyword evidence="5" id="KW-0597">Phosphoprotein</keyword>
<dbReference type="NCBIfam" id="TIGR01525">
    <property type="entry name" value="ATPase-IB_hvy"/>
    <property type="match status" value="1"/>
</dbReference>
<dbReference type="InterPro" id="IPR023214">
    <property type="entry name" value="HAD_sf"/>
</dbReference>
<comment type="similarity">
    <text evidence="2 20">Belongs to the cation transport ATPase (P-type) (TC 3.A.3) family. Type IB subfamily.</text>
</comment>
<name>A0A7C1ZP36_DESA2</name>
<comment type="subcellular location">
    <subcellularLocation>
        <location evidence="1">Cell membrane</location>
        <topology evidence="1">Multi-pass membrane protein</topology>
    </subcellularLocation>
</comment>
<dbReference type="Gene3D" id="2.70.150.10">
    <property type="entry name" value="Calcium-transporting ATPase, cytoplasmic transduction domain A"/>
    <property type="match status" value="1"/>
</dbReference>
<evidence type="ECO:0000256" key="9">
    <source>
        <dbReference type="ARBA" id="ARBA00022833"/>
    </source>
</evidence>
<keyword evidence="4" id="KW-0104">Cadmium</keyword>
<dbReference type="InterPro" id="IPR023299">
    <property type="entry name" value="ATPase_P-typ_cyto_dom_N"/>
</dbReference>
<evidence type="ECO:0000256" key="6">
    <source>
        <dbReference type="ARBA" id="ARBA00022692"/>
    </source>
</evidence>
<dbReference type="AlphaFoldDB" id="A0A7C1ZP36"/>
<evidence type="ECO:0000256" key="10">
    <source>
        <dbReference type="ARBA" id="ARBA00022840"/>
    </source>
</evidence>
<dbReference type="GO" id="GO:0005886">
    <property type="term" value="C:plasma membrane"/>
    <property type="evidence" value="ECO:0007669"/>
    <property type="project" value="UniProtKB-SubCell"/>
</dbReference>
<accession>A0A7C1ZP36</accession>
<dbReference type="SFLD" id="SFLDG00002">
    <property type="entry name" value="C1.7:_P-type_atpase_like"/>
    <property type="match status" value="1"/>
</dbReference>
<feature type="transmembrane region" description="Helical" evidence="20">
    <location>
        <begin position="251"/>
        <end position="270"/>
    </location>
</feature>
<evidence type="ECO:0000256" key="2">
    <source>
        <dbReference type="ARBA" id="ARBA00006024"/>
    </source>
</evidence>
<evidence type="ECO:0000256" key="18">
    <source>
        <dbReference type="ARBA" id="ARBA00049338"/>
    </source>
</evidence>
<evidence type="ECO:0000256" key="13">
    <source>
        <dbReference type="ARBA" id="ARBA00022989"/>
    </source>
</evidence>
<dbReference type="Gene3D" id="3.40.50.1000">
    <property type="entry name" value="HAD superfamily/HAD-like"/>
    <property type="match status" value="1"/>
</dbReference>
<keyword evidence="13 20" id="KW-1133">Transmembrane helix</keyword>
<keyword evidence="8 20" id="KW-0547">Nucleotide-binding</keyword>
<keyword evidence="3 20" id="KW-1003">Cell membrane</keyword>
<feature type="domain" description="P-type ATPase A" evidence="21">
    <location>
        <begin position="133"/>
        <end position="232"/>
    </location>
</feature>
<keyword evidence="11" id="KW-0460">Magnesium</keyword>
<keyword evidence="22" id="KW-0378">Hydrolase</keyword>
<dbReference type="SUPFAM" id="SSF81653">
    <property type="entry name" value="Calcium ATPase, transduction domain A"/>
    <property type="match status" value="1"/>
</dbReference>
<feature type="transmembrane region" description="Helical" evidence="20">
    <location>
        <begin position="612"/>
        <end position="630"/>
    </location>
</feature>
<dbReference type="InterPro" id="IPR059000">
    <property type="entry name" value="ATPase_P-type_domA"/>
</dbReference>
<evidence type="ECO:0000256" key="19">
    <source>
        <dbReference type="ARBA" id="ARBA00067181"/>
    </source>
</evidence>
<proteinExistence type="inferred from homology"/>
<evidence type="ECO:0000256" key="7">
    <source>
        <dbReference type="ARBA" id="ARBA00022723"/>
    </source>
</evidence>
<comment type="caution">
    <text evidence="22">The sequence shown here is derived from an EMBL/GenBank/DDBJ whole genome shotgun (WGS) entry which is preliminary data.</text>
</comment>
<dbReference type="Gene3D" id="3.40.1110.10">
    <property type="entry name" value="Calcium-transporting ATPase, cytoplasmic domain N"/>
    <property type="match status" value="1"/>
</dbReference>
<dbReference type="InterPro" id="IPR023298">
    <property type="entry name" value="ATPase_P-typ_TM_dom_sf"/>
</dbReference>
<comment type="catalytic activity">
    <reaction evidence="18">
        <text>Cd(2+)(in) + ATP + H2O = Cd(2+)(out) + ADP + phosphate + H(+)</text>
        <dbReference type="Rhea" id="RHEA:12132"/>
        <dbReference type="ChEBI" id="CHEBI:15377"/>
        <dbReference type="ChEBI" id="CHEBI:15378"/>
        <dbReference type="ChEBI" id="CHEBI:30616"/>
        <dbReference type="ChEBI" id="CHEBI:43474"/>
        <dbReference type="ChEBI" id="CHEBI:48775"/>
        <dbReference type="ChEBI" id="CHEBI:456216"/>
        <dbReference type="EC" id="7.2.2.21"/>
    </reaction>
</comment>
<dbReference type="EC" id="7.2.2.21" evidence="16"/>
<evidence type="ECO:0000256" key="5">
    <source>
        <dbReference type="ARBA" id="ARBA00022553"/>
    </source>
</evidence>
<dbReference type="PANTHER" id="PTHR48085">
    <property type="entry name" value="CADMIUM/ZINC-TRANSPORTING ATPASE HMA2-RELATED"/>
    <property type="match status" value="1"/>
</dbReference>
<evidence type="ECO:0000256" key="17">
    <source>
        <dbReference type="ARBA" id="ARBA00047308"/>
    </source>
</evidence>
<dbReference type="InterPro" id="IPR008250">
    <property type="entry name" value="ATPase_P-typ_transduc_dom_A_sf"/>
</dbReference>
<organism evidence="22">
    <name type="scientific">Desulfofervidus auxilii</name>
    <dbReference type="NCBI Taxonomy" id="1621989"/>
    <lineage>
        <taxon>Bacteria</taxon>
        <taxon>Pseudomonadati</taxon>
        <taxon>Thermodesulfobacteriota</taxon>
        <taxon>Candidatus Desulfofervidia</taxon>
        <taxon>Candidatus Desulfofervidales</taxon>
        <taxon>Candidatus Desulfofervidaceae</taxon>
        <taxon>Candidatus Desulfofervidus</taxon>
    </lineage>
</organism>
<dbReference type="InterPro" id="IPR044492">
    <property type="entry name" value="P_typ_ATPase_HD_dom"/>
</dbReference>
<dbReference type="Proteomes" id="UP000885738">
    <property type="component" value="Unassembled WGS sequence"/>
</dbReference>
<gene>
    <name evidence="22" type="primary">cadA</name>
    <name evidence="22" type="ORF">ENI35_06675</name>
</gene>
<evidence type="ECO:0000256" key="20">
    <source>
        <dbReference type="RuleBase" id="RU362081"/>
    </source>
</evidence>
<dbReference type="NCBIfam" id="TIGR01512">
    <property type="entry name" value="ATPase-IB2_Cd"/>
    <property type="match status" value="1"/>
</dbReference>
<comment type="catalytic activity">
    <reaction evidence="17">
        <text>Zn(2+)(in) + ATP + H2O = Zn(2+)(out) + ADP + phosphate + H(+)</text>
        <dbReference type="Rhea" id="RHEA:20621"/>
        <dbReference type="ChEBI" id="CHEBI:15377"/>
        <dbReference type="ChEBI" id="CHEBI:15378"/>
        <dbReference type="ChEBI" id="CHEBI:29105"/>
        <dbReference type="ChEBI" id="CHEBI:30616"/>
        <dbReference type="ChEBI" id="CHEBI:43474"/>
        <dbReference type="ChEBI" id="CHEBI:456216"/>
        <dbReference type="EC" id="7.2.2.12"/>
    </reaction>
</comment>
<feature type="transmembrane region" description="Helical" evidence="20">
    <location>
        <begin position="587"/>
        <end position="606"/>
    </location>
</feature>
<evidence type="ECO:0000313" key="22">
    <source>
        <dbReference type="EMBL" id="HEC68469.1"/>
    </source>
</evidence>
<keyword evidence="9" id="KW-0862">Zinc</keyword>
<dbReference type="CDD" id="cd07548">
    <property type="entry name" value="P-type_ATPase-Cd_Zn_Co_like"/>
    <property type="match status" value="1"/>
</dbReference>
<dbReference type="NCBIfam" id="TIGR01494">
    <property type="entry name" value="ATPase_P-type"/>
    <property type="match status" value="1"/>
</dbReference>
<evidence type="ECO:0000259" key="21">
    <source>
        <dbReference type="Pfam" id="PF00122"/>
    </source>
</evidence>
<dbReference type="InterPro" id="IPR036412">
    <property type="entry name" value="HAD-like_sf"/>
</dbReference>